<dbReference type="PANTHER" id="PTHR46470">
    <property type="entry name" value="N-ACYLNEURAMINATE-9-PHOSPHATASE"/>
    <property type="match status" value="1"/>
</dbReference>
<dbReference type="GO" id="GO:0044281">
    <property type="term" value="P:small molecule metabolic process"/>
    <property type="evidence" value="ECO:0007669"/>
    <property type="project" value="UniProtKB-ARBA"/>
</dbReference>
<comment type="caution">
    <text evidence="5">The sequence shown here is derived from an EMBL/GenBank/DDBJ whole genome shotgun (WGS) entry which is preliminary data.</text>
</comment>
<name>A0A8J6NPI1_9CHLR</name>
<dbReference type="InterPro" id="IPR006439">
    <property type="entry name" value="HAD-SF_hydro_IA"/>
</dbReference>
<evidence type="ECO:0000313" key="6">
    <source>
        <dbReference type="Proteomes" id="UP000614469"/>
    </source>
</evidence>
<evidence type="ECO:0000313" key="5">
    <source>
        <dbReference type="EMBL" id="MBC8336946.1"/>
    </source>
</evidence>
<protein>
    <submittedName>
        <fullName evidence="5">HAD family hydrolase</fullName>
    </submittedName>
</protein>
<dbReference type="SFLD" id="SFLDG01129">
    <property type="entry name" value="C1.5:_HAD__Beta-PGM__Phosphata"/>
    <property type="match status" value="1"/>
</dbReference>
<dbReference type="AlphaFoldDB" id="A0A8J6NPI1"/>
<gene>
    <name evidence="5" type="ORF">H8E29_16950</name>
</gene>
<reference evidence="5 6" key="1">
    <citation type="submission" date="2020-08" db="EMBL/GenBank/DDBJ databases">
        <title>Bridging the membrane lipid divide: bacteria of the FCB group superphylum have the potential to synthesize archaeal ether lipids.</title>
        <authorList>
            <person name="Villanueva L."/>
            <person name="Von Meijenfeldt F.A.B."/>
            <person name="Westbye A.B."/>
            <person name="Yadav S."/>
            <person name="Hopmans E.C."/>
            <person name="Dutilh B.E."/>
            <person name="Sinninghe Damste J.S."/>
        </authorList>
    </citation>
    <scope>NUCLEOTIDE SEQUENCE [LARGE SCALE GENOMIC DNA]</scope>
    <source>
        <strain evidence="5">NIOZ-UU36</strain>
    </source>
</reference>
<proteinExistence type="predicted"/>
<keyword evidence="3 5" id="KW-0378">Hydrolase</keyword>
<dbReference type="PANTHER" id="PTHR46470:SF2">
    <property type="entry name" value="GLYCERALDEHYDE 3-PHOSPHATE PHOSPHATASE"/>
    <property type="match status" value="1"/>
</dbReference>
<evidence type="ECO:0000256" key="1">
    <source>
        <dbReference type="ARBA" id="ARBA00001946"/>
    </source>
</evidence>
<dbReference type="InterPro" id="IPR006549">
    <property type="entry name" value="HAD-SF_hydro_IIIA"/>
</dbReference>
<dbReference type="GO" id="GO:0046872">
    <property type="term" value="F:metal ion binding"/>
    <property type="evidence" value="ECO:0007669"/>
    <property type="project" value="UniProtKB-KW"/>
</dbReference>
<evidence type="ECO:0000256" key="2">
    <source>
        <dbReference type="ARBA" id="ARBA00022723"/>
    </source>
</evidence>
<sequence length="246" mass="28014">MKTTIRAVFFDLGKTLLYPINSWQSVLARSTKALTDSLVSHDIDINLKTFPYEFIDRLNNYYADREETMRETTTLKMLRDLLAEKGFRDIPPHILRSTLDAKYAITQSNWALEADTISTLEALKNIDYKLAIISNAADDPDVQTLVDTHNLRQYFSFIRSSAASGYRKPHPHMFEEALSFLNLSSEQCAMVGDTLNADIKGANKLGIYSIWINRHVNKDTKTLIDIRPKSVVQTLGELPNLLREIS</sequence>
<dbReference type="InterPro" id="IPR036412">
    <property type="entry name" value="HAD-like_sf"/>
</dbReference>
<dbReference type="Proteomes" id="UP000614469">
    <property type="component" value="Unassembled WGS sequence"/>
</dbReference>
<dbReference type="SUPFAM" id="SSF56784">
    <property type="entry name" value="HAD-like"/>
    <property type="match status" value="1"/>
</dbReference>
<dbReference type="Gene3D" id="3.40.50.1000">
    <property type="entry name" value="HAD superfamily/HAD-like"/>
    <property type="match status" value="1"/>
</dbReference>
<evidence type="ECO:0000256" key="3">
    <source>
        <dbReference type="ARBA" id="ARBA00022801"/>
    </source>
</evidence>
<dbReference type="NCBIfam" id="TIGR01549">
    <property type="entry name" value="HAD-SF-IA-v1"/>
    <property type="match status" value="1"/>
</dbReference>
<keyword evidence="2" id="KW-0479">Metal-binding</keyword>
<dbReference type="SFLD" id="SFLDS00003">
    <property type="entry name" value="Haloacid_Dehalogenase"/>
    <property type="match status" value="1"/>
</dbReference>
<evidence type="ECO:0000256" key="4">
    <source>
        <dbReference type="ARBA" id="ARBA00022842"/>
    </source>
</evidence>
<dbReference type="EMBL" id="JACNJN010000212">
    <property type="protein sequence ID" value="MBC8336946.1"/>
    <property type="molecule type" value="Genomic_DNA"/>
</dbReference>
<dbReference type="Pfam" id="PF00702">
    <property type="entry name" value="Hydrolase"/>
    <property type="match status" value="1"/>
</dbReference>
<organism evidence="5 6">
    <name type="scientific">Candidatus Desulfolinea nitratireducens</name>
    <dbReference type="NCBI Taxonomy" id="2841698"/>
    <lineage>
        <taxon>Bacteria</taxon>
        <taxon>Bacillati</taxon>
        <taxon>Chloroflexota</taxon>
        <taxon>Anaerolineae</taxon>
        <taxon>Anaerolineales</taxon>
        <taxon>Anaerolineales incertae sedis</taxon>
        <taxon>Candidatus Desulfolinea</taxon>
    </lineage>
</organism>
<dbReference type="NCBIfam" id="TIGR01662">
    <property type="entry name" value="HAD-SF-IIIA"/>
    <property type="match status" value="1"/>
</dbReference>
<dbReference type="InterPro" id="IPR023214">
    <property type="entry name" value="HAD_sf"/>
</dbReference>
<comment type="cofactor">
    <cofactor evidence="1">
        <name>Mg(2+)</name>
        <dbReference type="ChEBI" id="CHEBI:18420"/>
    </cofactor>
</comment>
<dbReference type="PRINTS" id="PR00413">
    <property type="entry name" value="HADHALOGNASE"/>
</dbReference>
<dbReference type="GO" id="GO:0016791">
    <property type="term" value="F:phosphatase activity"/>
    <property type="evidence" value="ECO:0007669"/>
    <property type="project" value="TreeGrafter"/>
</dbReference>
<keyword evidence="4" id="KW-0460">Magnesium</keyword>
<accession>A0A8J6NPI1</accession>
<dbReference type="Gene3D" id="1.20.120.710">
    <property type="entry name" value="Haloacid dehalogenase hydrolase-like domain"/>
    <property type="match status" value="1"/>
</dbReference>
<dbReference type="InterPro" id="IPR051400">
    <property type="entry name" value="HAD-like_hydrolase"/>
</dbReference>